<accession>B8I1W2</accession>
<evidence type="ECO:0000256" key="7">
    <source>
        <dbReference type="ARBA" id="ARBA00073639"/>
    </source>
</evidence>
<dbReference type="PANTHER" id="PTHR43556">
    <property type="entry name" value="PEPTIDE CHAIN RELEASE FACTOR RF3"/>
    <property type="match status" value="1"/>
</dbReference>
<dbReference type="Gene3D" id="3.40.50.300">
    <property type="entry name" value="P-loop containing nucleotide triphosphate hydrolases"/>
    <property type="match status" value="1"/>
</dbReference>
<keyword evidence="5 8" id="KW-0648">Protein biosynthesis</keyword>
<dbReference type="SUPFAM" id="SSF50447">
    <property type="entry name" value="Translation proteins"/>
    <property type="match status" value="1"/>
</dbReference>
<dbReference type="Gene3D" id="2.40.30.10">
    <property type="entry name" value="Translation factors"/>
    <property type="match status" value="1"/>
</dbReference>
<feature type="domain" description="Tr-type G" evidence="9">
    <location>
        <begin position="13"/>
        <end position="282"/>
    </location>
</feature>
<dbReference type="Pfam" id="PF16658">
    <property type="entry name" value="RF3_C"/>
    <property type="match status" value="1"/>
</dbReference>
<dbReference type="Gene3D" id="3.30.70.3280">
    <property type="entry name" value="Peptide chain release factor 3, domain III"/>
    <property type="match status" value="1"/>
</dbReference>
<dbReference type="HOGENOM" id="CLU_002794_2_1_9"/>
<keyword evidence="11" id="KW-1185">Reference proteome</keyword>
<dbReference type="NCBIfam" id="TIGR00503">
    <property type="entry name" value="prfC"/>
    <property type="match status" value="1"/>
</dbReference>
<dbReference type="GO" id="GO:0005829">
    <property type="term" value="C:cytosol"/>
    <property type="evidence" value="ECO:0007669"/>
    <property type="project" value="TreeGrafter"/>
</dbReference>
<dbReference type="Pfam" id="PF00009">
    <property type="entry name" value="GTP_EFTU"/>
    <property type="match status" value="1"/>
</dbReference>
<dbReference type="eggNOG" id="COG4108">
    <property type="taxonomic scope" value="Bacteria"/>
</dbReference>
<dbReference type="InterPro" id="IPR004548">
    <property type="entry name" value="PrfC"/>
</dbReference>
<dbReference type="HAMAP" id="MF_00072">
    <property type="entry name" value="Rel_fac_3"/>
    <property type="match status" value="1"/>
</dbReference>
<evidence type="ECO:0000256" key="4">
    <source>
        <dbReference type="ARBA" id="ARBA00022741"/>
    </source>
</evidence>
<evidence type="ECO:0000313" key="11">
    <source>
        <dbReference type="Proteomes" id="UP000001349"/>
    </source>
</evidence>
<dbReference type="InterPro" id="IPR027417">
    <property type="entry name" value="P-loop_NTPase"/>
</dbReference>
<evidence type="ECO:0000256" key="5">
    <source>
        <dbReference type="ARBA" id="ARBA00022917"/>
    </source>
</evidence>
<dbReference type="InterPro" id="IPR000795">
    <property type="entry name" value="T_Tr_GTP-bd_dom"/>
</dbReference>
<dbReference type="PANTHER" id="PTHR43556:SF2">
    <property type="entry name" value="PEPTIDE CHAIN RELEASE FACTOR RF3"/>
    <property type="match status" value="1"/>
</dbReference>
<feature type="binding site" evidence="8">
    <location>
        <begin position="144"/>
        <end position="147"/>
    </location>
    <ligand>
        <name>GTP</name>
        <dbReference type="ChEBI" id="CHEBI:37565"/>
    </ligand>
</feature>
<dbReference type="InterPro" id="IPR041732">
    <property type="entry name" value="RF3_GTP-bd"/>
</dbReference>
<dbReference type="FunFam" id="3.40.50.300:FF:000542">
    <property type="entry name" value="Peptide chain release factor 3"/>
    <property type="match status" value="1"/>
</dbReference>
<dbReference type="GO" id="GO:0005525">
    <property type="term" value="F:GTP binding"/>
    <property type="evidence" value="ECO:0007669"/>
    <property type="project" value="UniProtKB-UniRule"/>
</dbReference>
<dbReference type="InterPro" id="IPR035647">
    <property type="entry name" value="EFG_III/V"/>
</dbReference>
<dbReference type="InterPro" id="IPR031157">
    <property type="entry name" value="G_TR_CS"/>
</dbReference>
<keyword evidence="6 8" id="KW-0342">GTP-binding</keyword>
<keyword evidence="3 8" id="KW-0963">Cytoplasm</keyword>
<gene>
    <name evidence="8" type="primary">prfC</name>
    <name evidence="10" type="ordered locus">Ccel_1434</name>
</gene>
<dbReference type="Proteomes" id="UP000001349">
    <property type="component" value="Chromosome"/>
</dbReference>
<name>B8I1W2_RUMCH</name>
<evidence type="ECO:0000313" key="10">
    <source>
        <dbReference type="EMBL" id="ACL75788.1"/>
    </source>
</evidence>
<dbReference type="InterPro" id="IPR005225">
    <property type="entry name" value="Small_GTP-bd"/>
</dbReference>
<dbReference type="GO" id="GO:0016149">
    <property type="term" value="F:translation release factor activity, codon specific"/>
    <property type="evidence" value="ECO:0007669"/>
    <property type="project" value="UniProtKB-UniRule"/>
</dbReference>
<dbReference type="CDD" id="cd03689">
    <property type="entry name" value="RF3_II"/>
    <property type="match status" value="1"/>
</dbReference>
<dbReference type="InterPro" id="IPR009000">
    <property type="entry name" value="Transl_B-barrel_sf"/>
</dbReference>
<feature type="binding site" evidence="8">
    <location>
        <begin position="22"/>
        <end position="29"/>
    </location>
    <ligand>
        <name>GTP</name>
        <dbReference type="ChEBI" id="CHEBI:37565"/>
    </ligand>
</feature>
<evidence type="ECO:0000256" key="6">
    <source>
        <dbReference type="ARBA" id="ARBA00023134"/>
    </source>
</evidence>
<dbReference type="EMBL" id="CP001348">
    <property type="protein sequence ID" value="ACL75788.1"/>
    <property type="molecule type" value="Genomic_DNA"/>
</dbReference>
<protein>
    <recommendedName>
        <fullName evidence="7 8">Peptide chain release factor 3</fullName>
        <shortName evidence="8">RF-3</shortName>
    </recommendedName>
</protein>
<dbReference type="SUPFAM" id="SSF54980">
    <property type="entry name" value="EF-G C-terminal domain-like"/>
    <property type="match status" value="1"/>
</dbReference>
<dbReference type="InterPro" id="IPR038467">
    <property type="entry name" value="RF3_dom_3_sf"/>
</dbReference>
<proteinExistence type="inferred from homology"/>
<dbReference type="SUPFAM" id="SSF52540">
    <property type="entry name" value="P-loop containing nucleoside triphosphate hydrolases"/>
    <property type="match status" value="1"/>
</dbReference>
<dbReference type="AlphaFoldDB" id="B8I1W2"/>
<dbReference type="GO" id="GO:0006449">
    <property type="term" value="P:regulation of translational termination"/>
    <property type="evidence" value="ECO:0007669"/>
    <property type="project" value="UniProtKB-UniRule"/>
</dbReference>
<dbReference type="InterPro" id="IPR053905">
    <property type="entry name" value="EF-G-like_DII"/>
</dbReference>
<dbReference type="NCBIfam" id="NF001964">
    <property type="entry name" value="PRK00741.1"/>
    <property type="match status" value="1"/>
</dbReference>
<comment type="similarity">
    <text evidence="2 8">Belongs to the TRAFAC class translation factor GTPase superfamily. Classic translation factor GTPase family. PrfC subfamily.</text>
</comment>
<organism evidence="10 11">
    <name type="scientific">Ruminiclostridium cellulolyticum (strain ATCC 35319 / DSM 5812 / JCM 6584 / H10)</name>
    <name type="common">Clostridium cellulolyticum</name>
    <dbReference type="NCBI Taxonomy" id="394503"/>
    <lineage>
        <taxon>Bacteria</taxon>
        <taxon>Bacillati</taxon>
        <taxon>Bacillota</taxon>
        <taxon>Clostridia</taxon>
        <taxon>Eubacteriales</taxon>
        <taxon>Oscillospiraceae</taxon>
        <taxon>Ruminiclostridium</taxon>
    </lineage>
</organism>
<dbReference type="PROSITE" id="PS00301">
    <property type="entry name" value="G_TR_1"/>
    <property type="match status" value="1"/>
</dbReference>
<keyword evidence="4 8" id="KW-0547">Nucleotide-binding</keyword>
<dbReference type="NCBIfam" id="TIGR00231">
    <property type="entry name" value="small_GTP"/>
    <property type="match status" value="1"/>
</dbReference>
<dbReference type="PRINTS" id="PR00315">
    <property type="entry name" value="ELONGATNFCT"/>
</dbReference>
<comment type="function">
    <text evidence="8">Increases the formation of ribosomal termination complexes and stimulates activities of RF-1 and RF-2. It binds guanine nucleotides and has strong preference for UGA stop codons. It may interact directly with the ribosome. The stimulation of RF-1 and RF-2 is significantly reduced by GTP and GDP, but not by GMP.</text>
</comment>
<dbReference type="GO" id="GO:0016150">
    <property type="term" value="F:translation release factor activity, codon nonspecific"/>
    <property type="evidence" value="ECO:0007669"/>
    <property type="project" value="TreeGrafter"/>
</dbReference>
<dbReference type="KEGG" id="cce:Ccel_1434"/>
<dbReference type="PROSITE" id="PS51722">
    <property type="entry name" value="G_TR_2"/>
    <property type="match status" value="1"/>
</dbReference>
<dbReference type="InterPro" id="IPR032090">
    <property type="entry name" value="RF3_C"/>
</dbReference>
<sequence length="539" mass="60993">MPDLKSEIKKEVSRRKTFAIISHPDAGKTTLTEKLLLYGGAIRLAGSVKARKANKYAVSDWMEIEKQRGISVTSSVMQFEYNDYCINILDTPGHQDFSEDTYRTLVAADSAVMLIDGAKGVEAQTIKLFHVCKMRGIPIFTFVNKMDRASKDPFELMEEIEQVLGIRSYPMNWPIGTEGDFKGIYNRNLSQIELFGGGAHGQTQVSSTVGKVDDTIFTDLLGSHYHDKLCEDIELLDMAGEEFDREKIRCGELTPMFFGSAMTNFGVQPFLEAFLELAPSPGIKETSEGEIDPENNKFSGFIFKIQANMNPTHRDRLAFLRVCSGKFTKGMTVRHVNAGKDVRLSQPQQFMAQERTIVEEAYPGDIIGLFDPGIFKLGDTLYEGNNNVRFESIPIFPAEFFARVSPADTMKRKQFIKGIEQLSEEGAIQVFKQIDIGIEALIIGVVGALQFEVLEYRLKNEYGVSLRIQNLPFRHARWIENEGLDPRKLNLPSTSIIVQDKEERNSILFENEWSIRMAEERNKDLKLIDIATQDFKVQK</sequence>
<dbReference type="GO" id="GO:0003924">
    <property type="term" value="F:GTPase activity"/>
    <property type="evidence" value="ECO:0007669"/>
    <property type="project" value="InterPro"/>
</dbReference>
<reference evidence="10 11" key="1">
    <citation type="submission" date="2009-01" db="EMBL/GenBank/DDBJ databases">
        <title>Complete sequence of Clostridium cellulolyticum H10.</title>
        <authorList>
            <consortium name="US DOE Joint Genome Institute"/>
            <person name="Lucas S."/>
            <person name="Copeland A."/>
            <person name="Lapidus A."/>
            <person name="Glavina del Rio T."/>
            <person name="Dalin E."/>
            <person name="Tice H."/>
            <person name="Bruce D."/>
            <person name="Goodwin L."/>
            <person name="Pitluck S."/>
            <person name="Chertkov O."/>
            <person name="Saunders E."/>
            <person name="Brettin T."/>
            <person name="Detter J.C."/>
            <person name="Han C."/>
            <person name="Larimer F."/>
            <person name="Land M."/>
            <person name="Hauser L."/>
            <person name="Kyrpides N."/>
            <person name="Ivanova N."/>
            <person name="Zhou J."/>
            <person name="Richardson P."/>
        </authorList>
    </citation>
    <scope>NUCLEOTIDE SEQUENCE [LARGE SCALE GENOMIC DNA]</scope>
    <source>
        <strain evidence="11">ATCC 35319 / DSM 5812 / JCM 6584 / H10</strain>
    </source>
</reference>
<dbReference type="OrthoDB" id="9804431at2"/>
<evidence type="ECO:0000256" key="1">
    <source>
        <dbReference type="ARBA" id="ARBA00004496"/>
    </source>
</evidence>
<evidence type="ECO:0000256" key="8">
    <source>
        <dbReference type="HAMAP-Rule" id="MF_00072"/>
    </source>
</evidence>
<dbReference type="RefSeq" id="WP_015924932.1">
    <property type="nucleotide sequence ID" value="NC_011898.1"/>
</dbReference>
<dbReference type="STRING" id="394503.Ccel_1434"/>
<evidence type="ECO:0000256" key="2">
    <source>
        <dbReference type="ARBA" id="ARBA00009978"/>
    </source>
</evidence>
<evidence type="ECO:0000259" key="9">
    <source>
        <dbReference type="PROSITE" id="PS51722"/>
    </source>
</evidence>
<dbReference type="Pfam" id="PF22042">
    <property type="entry name" value="EF-G_D2"/>
    <property type="match status" value="1"/>
</dbReference>
<evidence type="ECO:0000256" key="3">
    <source>
        <dbReference type="ARBA" id="ARBA00022490"/>
    </source>
</evidence>
<comment type="subcellular location">
    <subcellularLocation>
        <location evidence="1 8">Cytoplasm</location>
    </subcellularLocation>
</comment>
<dbReference type="CDD" id="cd04169">
    <property type="entry name" value="RF3"/>
    <property type="match status" value="1"/>
</dbReference>
<dbReference type="FunFam" id="3.30.70.3280:FF:000001">
    <property type="entry name" value="Peptide chain release factor 3"/>
    <property type="match status" value="1"/>
</dbReference>
<feature type="binding site" evidence="8">
    <location>
        <begin position="90"/>
        <end position="94"/>
    </location>
    <ligand>
        <name>GTP</name>
        <dbReference type="ChEBI" id="CHEBI:37565"/>
    </ligand>
</feature>